<dbReference type="EMBL" id="FNIE01000010">
    <property type="protein sequence ID" value="SDO47840.1"/>
    <property type="molecule type" value="Genomic_DNA"/>
</dbReference>
<dbReference type="InterPro" id="IPR033396">
    <property type="entry name" value="DUF5107"/>
</dbReference>
<feature type="region of interest" description="Disordered" evidence="1">
    <location>
        <begin position="1"/>
        <end position="26"/>
    </location>
</feature>
<proteinExistence type="predicted"/>
<reference evidence="3 4" key="1">
    <citation type="submission" date="2016-10" db="EMBL/GenBank/DDBJ databases">
        <authorList>
            <person name="de Groot N.N."/>
        </authorList>
    </citation>
    <scope>NUCLEOTIDE SEQUENCE [LARGE SCALE GENOMIC DNA]</scope>
    <source>
        <strain evidence="3 4">CGMCC 4.2022</strain>
    </source>
</reference>
<accession>A0A1H0JW60</accession>
<dbReference type="Gene3D" id="1.25.40.10">
    <property type="entry name" value="Tetratricopeptide repeat domain"/>
    <property type="match status" value="1"/>
</dbReference>
<dbReference type="OrthoDB" id="174931at2"/>
<dbReference type="InterPro" id="IPR011990">
    <property type="entry name" value="TPR-like_helical_dom_sf"/>
</dbReference>
<keyword evidence="4" id="KW-1185">Reference proteome</keyword>
<feature type="domain" description="DUF5107" evidence="2">
    <location>
        <begin position="59"/>
        <end position="229"/>
    </location>
</feature>
<sequence length="703" mass="76243">MATTVRRSAVTLPAAPLGPENPLPALRPLDEAHRVESAELRGLPPDMARQIGYGALRSVLPVRLRDGYGRDRAPAEFEALVVENERLRATVLPGLGGRLYSLLHKPSGRELLYRNPVFQPADFGLAGAWFSGGVEWNLGATGHAAHTCAPVHAARVPAPDGGEMLRLWEWERLRDLPFQVDLWLPADSDFLYVGIRVRNPHDRTVPAYWWSNTAVPETPGTRVLAPAEAAWHFDYRRSLSRVRFPEGRDDGPEADASRPARAEYAADYFFDVPEGERPWITALDAEGRGLVQTSTDRLRGRKLFLWGAGSGGRRWQEWLTEPGSGGYLEIQAGLARTQLEHIPMPAESEFGWLEAYGPLSADPAVVHGADWAAARAEVARRLAAGLPRAAVEEAYTAWRAHADADPEEILAAGSGWGALEVERGPFDLPGTPFPAATMGPEQKPWLELLVAGVVPRPAPAAPPGPCPVSPPWRELLEAADTFRGSEWHRDYQLGIAQWAAGDRAQAVRSWQRAQAAHPTPWALRALAVAEAAEGEAKRAAELYAAAFEALAGSVLAPAAEPGQPDAVRESARTVQRALALEAVSALLAADRPDDAARVLDHPVPPGTAPLDDGRFRLLRARTALAQGEPARARALFDEGIEVADLREGAEELSDTWYAVAEALLAAGAPVDDAVRARARREHPLPARYDFAMRPQNPPPPQAG</sequence>
<protein>
    <recommendedName>
        <fullName evidence="2">DUF5107 domain-containing protein</fullName>
    </recommendedName>
</protein>
<name>A0A1H0JW60_9ACTN</name>
<dbReference type="AlphaFoldDB" id="A0A1H0JW60"/>
<organism evidence="3 4">
    <name type="scientific">Actinacidiphila guanduensis</name>
    <dbReference type="NCBI Taxonomy" id="310781"/>
    <lineage>
        <taxon>Bacteria</taxon>
        <taxon>Bacillati</taxon>
        <taxon>Actinomycetota</taxon>
        <taxon>Actinomycetes</taxon>
        <taxon>Kitasatosporales</taxon>
        <taxon>Streptomycetaceae</taxon>
        <taxon>Actinacidiphila</taxon>
    </lineage>
</organism>
<dbReference type="Proteomes" id="UP000199341">
    <property type="component" value="Unassembled WGS sequence"/>
</dbReference>
<evidence type="ECO:0000313" key="4">
    <source>
        <dbReference type="Proteomes" id="UP000199341"/>
    </source>
</evidence>
<dbReference type="SUPFAM" id="SSF48452">
    <property type="entry name" value="TPR-like"/>
    <property type="match status" value="1"/>
</dbReference>
<dbReference type="Pfam" id="PF17128">
    <property type="entry name" value="DUF5107"/>
    <property type="match status" value="1"/>
</dbReference>
<evidence type="ECO:0000313" key="3">
    <source>
        <dbReference type="EMBL" id="SDO47840.1"/>
    </source>
</evidence>
<dbReference type="RefSeq" id="WP_093786286.1">
    <property type="nucleotide sequence ID" value="NZ_FNIE01000010.1"/>
</dbReference>
<evidence type="ECO:0000259" key="2">
    <source>
        <dbReference type="Pfam" id="PF17128"/>
    </source>
</evidence>
<evidence type="ECO:0000256" key="1">
    <source>
        <dbReference type="SAM" id="MobiDB-lite"/>
    </source>
</evidence>
<dbReference type="STRING" id="310781.SAMN05216259_11016"/>
<gene>
    <name evidence="3" type="ORF">SAMN05216259_11016</name>
</gene>